<gene>
    <name evidence="3" type="ORF">A2863_04735</name>
</gene>
<evidence type="ECO:0000256" key="1">
    <source>
        <dbReference type="SAM" id="Phobius"/>
    </source>
</evidence>
<accession>A0A1F7Y296</accession>
<dbReference type="Proteomes" id="UP000178750">
    <property type="component" value="Unassembled WGS sequence"/>
</dbReference>
<feature type="non-terminal residue" evidence="3">
    <location>
        <position position="1"/>
    </location>
</feature>
<evidence type="ECO:0000259" key="2">
    <source>
        <dbReference type="Pfam" id="PF26514"/>
    </source>
</evidence>
<sequence length="394" mass="42421">ELMKYIKSIAISTLITFVTLLFPTFVWAQREMRTTRTVILPKDETVTRDFFIKAGEVVEIMGNVKGDVVVAGEDVVVEGKVDGDLLAVGGRIWVTGEVTQDIRVAGGEVILSGKVGRNVTAFSGSIRIDEGAVVEGGVVAFAGDIFSSGDVRGDLWVAAGNLNLSGKVGGNIESYVGTISASSKADLGGDLIYTSDNEARIGKGASIAGSLLRKTPPAGFSSKQIQKDQIRQVFRRIGYAAKFIGMLGALVVGLLVVKLFPNSIKLIEPIIDKRLLASLGFGFIALIIIPIASIMLMFTVIGIPIAIITLMFYLLALYLSKIFVSLWLGGKLIKLFNKNNDYLKIIIGLCAYYILTIIPFVGDLIALIAIISGLGSQFILYRGWYDSAKLKKLT</sequence>
<proteinExistence type="predicted"/>
<feature type="domain" description="DUF8173" evidence="2">
    <location>
        <begin position="242"/>
        <end position="381"/>
    </location>
</feature>
<feature type="transmembrane region" description="Helical" evidence="1">
    <location>
        <begin position="239"/>
        <end position="260"/>
    </location>
</feature>
<keyword evidence="1" id="KW-1133">Transmembrane helix</keyword>
<dbReference type="Pfam" id="PF26514">
    <property type="entry name" value="DUF8173"/>
    <property type="match status" value="1"/>
</dbReference>
<feature type="transmembrane region" description="Helical" evidence="1">
    <location>
        <begin position="281"/>
        <end position="305"/>
    </location>
</feature>
<keyword evidence="1" id="KW-0812">Transmembrane</keyword>
<dbReference type="EMBL" id="MGGF01000048">
    <property type="protein sequence ID" value="OGM21029.1"/>
    <property type="molecule type" value="Genomic_DNA"/>
</dbReference>
<keyword evidence="1" id="KW-0472">Membrane</keyword>
<protein>
    <recommendedName>
        <fullName evidence="2">DUF8173 domain-containing protein</fullName>
    </recommendedName>
</protein>
<feature type="transmembrane region" description="Helical" evidence="1">
    <location>
        <begin position="311"/>
        <end position="330"/>
    </location>
</feature>
<dbReference type="AlphaFoldDB" id="A0A1F7Y296"/>
<comment type="caution">
    <text evidence="3">The sequence shown here is derived from an EMBL/GenBank/DDBJ whole genome shotgun (WGS) entry which is preliminary data.</text>
</comment>
<evidence type="ECO:0000313" key="3">
    <source>
        <dbReference type="EMBL" id="OGM21029.1"/>
    </source>
</evidence>
<reference evidence="3 4" key="1">
    <citation type="journal article" date="2016" name="Nat. Commun.">
        <title>Thousands of microbial genomes shed light on interconnected biogeochemical processes in an aquifer system.</title>
        <authorList>
            <person name="Anantharaman K."/>
            <person name="Brown C.T."/>
            <person name="Hug L.A."/>
            <person name="Sharon I."/>
            <person name="Castelle C.J."/>
            <person name="Probst A.J."/>
            <person name="Thomas B.C."/>
            <person name="Singh A."/>
            <person name="Wilkins M.J."/>
            <person name="Karaoz U."/>
            <person name="Brodie E.L."/>
            <person name="Williams K.H."/>
            <person name="Hubbard S.S."/>
            <person name="Banfield J.F."/>
        </authorList>
    </citation>
    <scope>NUCLEOTIDE SEQUENCE [LARGE SCALE GENOMIC DNA]</scope>
</reference>
<evidence type="ECO:0000313" key="4">
    <source>
        <dbReference type="Proteomes" id="UP000178750"/>
    </source>
</evidence>
<dbReference type="InterPro" id="IPR058486">
    <property type="entry name" value="DUF8173"/>
</dbReference>
<name>A0A1F7Y296_9BACT</name>
<organism evidence="3 4">
    <name type="scientific">Candidatus Woesebacteria bacterium RIFCSPHIGHO2_01_FULL_38_9b</name>
    <dbReference type="NCBI Taxonomy" id="1802493"/>
    <lineage>
        <taxon>Bacteria</taxon>
        <taxon>Candidatus Woeseibacteriota</taxon>
    </lineage>
</organism>